<accession>A0ABU9BZK7</accession>
<protein>
    <recommendedName>
        <fullName evidence="1">diguanylate cyclase</fullName>
        <ecNumber evidence="1">2.7.7.65</ecNumber>
    </recommendedName>
</protein>
<evidence type="ECO:0000256" key="1">
    <source>
        <dbReference type="ARBA" id="ARBA00012528"/>
    </source>
</evidence>
<evidence type="ECO:0000313" key="4">
    <source>
        <dbReference type="EMBL" id="MEK8044963.1"/>
    </source>
</evidence>
<dbReference type="NCBIfam" id="TIGR00254">
    <property type="entry name" value="GGDEF"/>
    <property type="match status" value="1"/>
</dbReference>
<reference evidence="4 5" key="1">
    <citation type="submission" date="2024-04" db="EMBL/GenBank/DDBJ databases">
        <title>Novel species of the genus Ideonella isolated from streams.</title>
        <authorList>
            <person name="Lu H."/>
        </authorList>
    </citation>
    <scope>NUCLEOTIDE SEQUENCE [LARGE SCALE GENOMIC DNA]</scope>
    <source>
        <strain evidence="4 5">LYT19W</strain>
    </source>
</reference>
<keyword evidence="4" id="KW-0548">Nucleotidyltransferase</keyword>
<sequence length="347" mass="39284">MQAPQSPFDILDGVAALTGLRDRDLLDQQLVAVLARWLAVDQAHLHRLSGDEADLRWLTTFRQTTAGQTPDAVPLWMDWRALPTQGDRPDWARCASVAEPHYAQHPSPALLLPLPGDHAPQGVLELCGAPALDAQTLEQLMKFMRVWRHVQGLIDYSERDSLTGLFNRKSFDESFYKASALPKASDDDGTERRQDTHTGGWWLALLDIDHFKSVNDRFGHLIGDEVLLLLSRVMRQCFRFYDQLYRFGGEEFVVLLRCPEEVGAMSALQRLREAVRQFPFPQVQQLTVSIGFTDVRPGDTPSAAVERADKAVYFAKRNGRDQVRHHATLLRDGDLEEDKPDSDVELF</sequence>
<dbReference type="InterPro" id="IPR000160">
    <property type="entry name" value="GGDEF_dom"/>
</dbReference>
<dbReference type="SMART" id="SM00267">
    <property type="entry name" value="GGDEF"/>
    <property type="match status" value="1"/>
</dbReference>
<dbReference type="InterPro" id="IPR050469">
    <property type="entry name" value="Diguanylate_Cyclase"/>
</dbReference>
<dbReference type="PROSITE" id="PS50887">
    <property type="entry name" value="GGDEF"/>
    <property type="match status" value="1"/>
</dbReference>
<evidence type="ECO:0000256" key="2">
    <source>
        <dbReference type="ARBA" id="ARBA00034247"/>
    </source>
</evidence>
<dbReference type="Gene3D" id="3.30.70.270">
    <property type="match status" value="1"/>
</dbReference>
<evidence type="ECO:0000313" key="5">
    <source>
        <dbReference type="Proteomes" id="UP001379945"/>
    </source>
</evidence>
<dbReference type="RefSeq" id="WP_341397116.1">
    <property type="nucleotide sequence ID" value="NZ_JBBUTI010000001.1"/>
</dbReference>
<dbReference type="Proteomes" id="UP001379945">
    <property type="component" value="Unassembled WGS sequence"/>
</dbReference>
<name>A0ABU9BZK7_9BURK</name>
<dbReference type="CDD" id="cd01949">
    <property type="entry name" value="GGDEF"/>
    <property type="match status" value="1"/>
</dbReference>
<dbReference type="EMBL" id="JBBUTI010000001">
    <property type="protein sequence ID" value="MEK8044963.1"/>
    <property type="molecule type" value="Genomic_DNA"/>
</dbReference>
<dbReference type="InterPro" id="IPR029787">
    <property type="entry name" value="Nucleotide_cyclase"/>
</dbReference>
<dbReference type="GO" id="GO:0052621">
    <property type="term" value="F:diguanylate cyclase activity"/>
    <property type="evidence" value="ECO:0007669"/>
    <property type="project" value="UniProtKB-EC"/>
</dbReference>
<dbReference type="SUPFAM" id="SSF55073">
    <property type="entry name" value="Nucleotide cyclase"/>
    <property type="match status" value="1"/>
</dbReference>
<proteinExistence type="predicted"/>
<comment type="catalytic activity">
    <reaction evidence="2">
        <text>2 GTP = 3',3'-c-di-GMP + 2 diphosphate</text>
        <dbReference type="Rhea" id="RHEA:24898"/>
        <dbReference type="ChEBI" id="CHEBI:33019"/>
        <dbReference type="ChEBI" id="CHEBI:37565"/>
        <dbReference type="ChEBI" id="CHEBI:58805"/>
        <dbReference type="EC" id="2.7.7.65"/>
    </reaction>
</comment>
<evidence type="ECO:0000259" key="3">
    <source>
        <dbReference type="PROSITE" id="PS50887"/>
    </source>
</evidence>
<organism evidence="4 5">
    <name type="scientific">Ideonella margarita</name>
    <dbReference type="NCBI Taxonomy" id="2984191"/>
    <lineage>
        <taxon>Bacteria</taxon>
        <taxon>Pseudomonadati</taxon>
        <taxon>Pseudomonadota</taxon>
        <taxon>Betaproteobacteria</taxon>
        <taxon>Burkholderiales</taxon>
        <taxon>Sphaerotilaceae</taxon>
        <taxon>Ideonella</taxon>
    </lineage>
</organism>
<feature type="domain" description="GGDEF" evidence="3">
    <location>
        <begin position="199"/>
        <end position="328"/>
    </location>
</feature>
<dbReference type="EC" id="2.7.7.65" evidence="1"/>
<dbReference type="InterPro" id="IPR043128">
    <property type="entry name" value="Rev_trsase/Diguanyl_cyclase"/>
</dbReference>
<comment type="caution">
    <text evidence="4">The sequence shown here is derived from an EMBL/GenBank/DDBJ whole genome shotgun (WGS) entry which is preliminary data.</text>
</comment>
<keyword evidence="4" id="KW-0808">Transferase</keyword>
<gene>
    <name evidence="4" type="ORF">AACH00_01235</name>
</gene>
<keyword evidence="5" id="KW-1185">Reference proteome</keyword>
<dbReference type="PANTHER" id="PTHR45138">
    <property type="entry name" value="REGULATORY COMPONENTS OF SENSORY TRANSDUCTION SYSTEM"/>
    <property type="match status" value="1"/>
</dbReference>
<dbReference type="Pfam" id="PF00990">
    <property type="entry name" value="GGDEF"/>
    <property type="match status" value="1"/>
</dbReference>
<dbReference type="PANTHER" id="PTHR45138:SF9">
    <property type="entry name" value="DIGUANYLATE CYCLASE DGCM-RELATED"/>
    <property type="match status" value="1"/>
</dbReference>